<proteinExistence type="inferred from homology"/>
<evidence type="ECO:0000256" key="7">
    <source>
        <dbReference type="RuleBase" id="RU363032"/>
    </source>
</evidence>
<evidence type="ECO:0000256" key="2">
    <source>
        <dbReference type="ARBA" id="ARBA00022448"/>
    </source>
</evidence>
<dbReference type="Gene3D" id="1.10.3720.10">
    <property type="entry name" value="MetI-like"/>
    <property type="match status" value="1"/>
</dbReference>
<protein>
    <submittedName>
        <fullName evidence="9">Nitrate/nitrite transport system permease protein</fullName>
    </submittedName>
</protein>
<reference evidence="9 10" key="1">
    <citation type="submission" date="2016-10" db="EMBL/GenBank/DDBJ databases">
        <authorList>
            <person name="de Groot N.N."/>
        </authorList>
    </citation>
    <scope>NUCLEOTIDE SEQUENCE [LARGE SCALE GENOMIC DNA]</scope>
    <source>
        <strain evidence="9 10">DSM 19073</strain>
    </source>
</reference>
<dbReference type="PANTHER" id="PTHR30151">
    <property type="entry name" value="ALKANE SULFONATE ABC TRANSPORTER-RELATED, MEMBRANE SUBUNIT"/>
    <property type="match status" value="1"/>
</dbReference>
<sequence>MTAIDPNALTDTARRDRWLTRIQGADKWLTVLGLGWATPLAKAALGESPRSNLGDVWRLLGVPLLAIAAFLVLWGTLAPQVQTSLGAVPGPTAVWTEAVNLHQDAVAKAAKEAQFLDRLEQRNARLIEAGRGDEVRAIAYTGAPSYYDQIGTSIFTVFFGFLIATALAVPLGILAGLSPTANAALNPIIQIFKPVSPLAWLPIVTMIVSAVYATNDGLFAKSFLTSAITVTLCSLWPTLINTALGVASIDKDLISVSKVLKMGTWAKITKLVLPSALPLIFTGLRLSLGVGWMVLIAAEMLAQNPGLGKFVWDEFQNGSSQSLAKIMVAVFTIGIIGFLLDRLMYAIQAAFTFTNHR</sequence>
<keyword evidence="3" id="KW-1003">Cell membrane</keyword>
<keyword evidence="5 7" id="KW-1133">Transmembrane helix</keyword>
<feature type="transmembrane region" description="Helical" evidence="7">
    <location>
        <begin position="154"/>
        <end position="177"/>
    </location>
</feature>
<comment type="similarity">
    <text evidence="7">Belongs to the binding-protein-dependent transport system permease family.</text>
</comment>
<dbReference type="OrthoDB" id="8138334at2"/>
<keyword evidence="4 7" id="KW-0812">Transmembrane</keyword>
<evidence type="ECO:0000256" key="5">
    <source>
        <dbReference type="ARBA" id="ARBA00022989"/>
    </source>
</evidence>
<dbReference type="Pfam" id="PF00528">
    <property type="entry name" value="BPD_transp_1"/>
    <property type="match status" value="1"/>
</dbReference>
<accession>A0A1I3HER8</accession>
<dbReference type="GO" id="GO:0055085">
    <property type="term" value="P:transmembrane transport"/>
    <property type="evidence" value="ECO:0007669"/>
    <property type="project" value="InterPro"/>
</dbReference>
<dbReference type="InterPro" id="IPR000515">
    <property type="entry name" value="MetI-like"/>
</dbReference>
<feature type="domain" description="ABC transmembrane type-1" evidence="8">
    <location>
        <begin position="150"/>
        <end position="344"/>
    </location>
</feature>
<comment type="subcellular location">
    <subcellularLocation>
        <location evidence="1 7">Cell membrane</location>
        <topology evidence="1 7">Multi-pass membrane protein</topology>
    </subcellularLocation>
</comment>
<dbReference type="AlphaFoldDB" id="A0A1I3HER8"/>
<dbReference type="PROSITE" id="PS50928">
    <property type="entry name" value="ABC_TM1"/>
    <property type="match status" value="1"/>
</dbReference>
<feature type="transmembrane region" description="Helical" evidence="7">
    <location>
        <begin position="198"/>
        <end position="215"/>
    </location>
</feature>
<evidence type="ECO:0000256" key="6">
    <source>
        <dbReference type="ARBA" id="ARBA00023136"/>
    </source>
</evidence>
<name>A0A1I3HER8_9RHOB</name>
<gene>
    <name evidence="9" type="ORF">SAMN04488095_0567</name>
</gene>
<dbReference type="STRING" id="390807.SAMN04488095_0567"/>
<feature type="transmembrane region" description="Helical" evidence="7">
    <location>
        <begin position="322"/>
        <end position="340"/>
    </location>
</feature>
<dbReference type="Proteomes" id="UP000199110">
    <property type="component" value="Unassembled WGS sequence"/>
</dbReference>
<dbReference type="EMBL" id="FORA01000001">
    <property type="protein sequence ID" value="SFI34258.1"/>
    <property type="molecule type" value="Genomic_DNA"/>
</dbReference>
<evidence type="ECO:0000256" key="1">
    <source>
        <dbReference type="ARBA" id="ARBA00004651"/>
    </source>
</evidence>
<dbReference type="CDD" id="cd06261">
    <property type="entry name" value="TM_PBP2"/>
    <property type="match status" value="1"/>
</dbReference>
<dbReference type="SUPFAM" id="SSF161098">
    <property type="entry name" value="MetI-like"/>
    <property type="match status" value="1"/>
</dbReference>
<feature type="transmembrane region" description="Helical" evidence="7">
    <location>
        <begin position="57"/>
        <end position="77"/>
    </location>
</feature>
<dbReference type="PANTHER" id="PTHR30151:SF7">
    <property type="entry name" value="NITRATE IMPORT PERMEASE PROTEIN NRTB"/>
    <property type="match status" value="1"/>
</dbReference>
<evidence type="ECO:0000313" key="9">
    <source>
        <dbReference type="EMBL" id="SFI34258.1"/>
    </source>
</evidence>
<evidence type="ECO:0000256" key="3">
    <source>
        <dbReference type="ARBA" id="ARBA00022475"/>
    </source>
</evidence>
<feature type="transmembrane region" description="Helical" evidence="7">
    <location>
        <begin position="271"/>
        <end position="302"/>
    </location>
</feature>
<organism evidence="9 10">
    <name type="scientific">Jannaschia pohangensis</name>
    <dbReference type="NCBI Taxonomy" id="390807"/>
    <lineage>
        <taxon>Bacteria</taxon>
        <taxon>Pseudomonadati</taxon>
        <taxon>Pseudomonadota</taxon>
        <taxon>Alphaproteobacteria</taxon>
        <taxon>Rhodobacterales</taxon>
        <taxon>Roseobacteraceae</taxon>
        <taxon>Jannaschia</taxon>
    </lineage>
</organism>
<keyword evidence="2 7" id="KW-0813">Transport</keyword>
<evidence type="ECO:0000259" key="8">
    <source>
        <dbReference type="PROSITE" id="PS50928"/>
    </source>
</evidence>
<keyword evidence="10" id="KW-1185">Reference proteome</keyword>
<evidence type="ECO:0000313" key="10">
    <source>
        <dbReference type="Proteomes" id="UP000199110"/>
    </source>
</evidence>
<dbReference type="RefSeq" id="WP_092776910.1">
    <property type="nucleotide sequence ID" value="NZ_FORA01000001.1"/>
</dbReference>
<dbReference type="InterPro" id="IPR035906">
    <property type="entry name" value="MetI-like_sf"/>
</dbReference>
<dbReference type="GO" id="GO:0005886">
    <property type="term" value="C:plasma membrane"/>
    <property type="evidence" value="ECO:0007669"/>
    <property type="project" value="UniProtKB-SubCell"/>
</dbReference>
<evidence type="ECO:0000256" key="4">
    <source>
        <dbReference type="ARBA" id="ARBA00022692"/>
    </source>
</evidence>
<feature type="transmembrane region" description="Helical" evidence="7">
    <location>
        <begin position="227"/>
        <end position="250"/>
    </location>
</feature>
<keyword evidence="6 7" id="KW-0472">Membrane</keyword>